<dbReference type="GO" id="GO:0022627">
    <property type="term" value="C:cytosolic small ribosomal subunit"/>
    <property type="evidence" value="ECO:0007669"/>
    <property type="project" value="TreeGrafter"/>
</dbReference>
<feature type="transmembrane region" description="Helical" evidence="15">
    <location>
        <begin position="59"/>
        <end position="80"/>
    </location>
</feature>
<sequence>MGFQNIWYSHPRKYGQGSRSCRACSNRHGLIRKYGLNICRQCFREYAADIGFKKVAGILILYFLDIITHFYCSLINSFLLQSNVPLL</sequence>
<evidence type="ECO:0000256" key="7">
    <source>
        <dbReference type="ARBA" id="ARBA00022730"/>
    </source>
</evidence>
<dbReference type="OrthoDB" id="10252683at2759"/>
<name>A0A482VXR9_ASBVE</name>
<keyword evidence="15" id="KW-0472">Membrane</keyword>
<reference evidence="16 17" key="1">
    <citation type="submission" date="2017-03" db="EMBL/GenBank/DDBJ databases">
        <title>Genome of the blue death feigning beetle - Asbolus verrucosus.</title>
        <authorList>
            <person name="Rider S.D."/>
        </authorList>
    </citation>
    <scope>NUCLEOTIDE SEQUENCE [LARGE SCALE GENOMIC DNA]</scope>
    <source>
        <strain evidence="16">Butters</strain>
        <tissue evidence="16">Head and leg muscle</tissue>
    </source>
</reference>
<dbReference type="InterPro" id="IPR018271">
    <property type="entry name" value="Ribosomal_uS14_CS"/>
</dbReference>
<dbReference type="GO" id="GO:0005791">
    <property type="term" value="C:rough endoplasmic reticulum"/>
    <property type="evidence" value="ECO:0007669"/>
    <property type="project" value="UniProtKB-SubCell"/>
</dbReference>
<keyword evidence="15" id="KW-0812">Transmembrane</keyword>
<dbReference type="AlphaFoldDB" id="A0A482VXR9"/>
<dbReference type="InterPro" id="IPR043140">
    <property type="entry name" value="Ribosomal_uS14_sf"/>
</dbReference>
<evidence type="ECO:0000256" key="15">
    <source>
        <dbReference type="SAM" id="Phobius"/>
    </source>
</evidence>
<evidence type="ECO:0000256" key="5">
    <source>
        <dbReference type="ARBA" id="ARBA00011542"/>
    </source>
</evidence>
<dbReference type="PANTHER" id="PTHR12010:SF2">
    <property type="entry name" value="40S RIBOSOMAL PROTEIN S29"/>
    <property type="match status" value="1"/>
</dbReference>
<evidence type="ECO:0000256" key="11">
    <source>
        <dbReference type="ARBA" id="ARBA00022980"/>
    </source>
</evidence>
<protein>
    <recommendedName>
        <fullName evidence="13">Small ribosomal subunit protein uS14</fullName>
    </recommendedName>
    <alternativeName>
        <fullName evidence="14">40S ribosomal protein S29</fullName>
    </alternativeName>
</protein>
<keyword evidence="15" id="KW-1133">Transmembrane helix</keyword>
<dbReference type="PROSITE" id="PS00527">
    <property type="entry name" value="RIBOSOMAL_S14"/>
    <property type="match status" value="1"/>
</dbReference>
<dbReference type="PANTHER" id="PTHR12010">
    <property type="entry name" value="40S RIBOSOMAL PROTEIN S29"/>
    <property type="match status" value="1"/>
</dbReference>
<comment type="caution">
    <text evidence="16">The sequence shown here is derived from an EMBL/GenBank/DDBJ whole genome shotgun (WGS) entry which is preliminary data.</text>
</comment>
<evidence type="ECO:0000313" key="17">
    <source>
        <dbReference type="Proteomes" id="UP000292052"/>
    </source>
</evidence>
<keyword evidence="10" id="KW-0694">RNA-binding</keyword>
<evidence type="ECO:0000313" key="16">
    <source>
        <dbReference type="EMBL" id="RZC37741.1"/>
    </source>
</evidence>
<dbReference type="Pfam" id="PF00253">
    <property type="entry name" value="Ribosomal_S14"/>
    <property type="match status" value="1"/>
</dbReference>
<evidence type="ECO:0000256" key="10">
    <source>
        <dbReference type="ARBA" id="ARBA00022884"/>
    </source>
</evidence>
<evidence type="ECO:0000256" key="1">
    <source>
        <dbReference type="ARBA" id="ARBA00001947"/>
    </source>
</evidence>
<comment type="similarity">
    <text evidence="4">Belongs to the universal ribosomal protein uS14 family.</text>
</comment>
<keyword evidence="12" id="KW-0687">Ribonucleoprotein</keyword>
<comment type="subcellular location">
    <subcellularLocation>
        <location evidence="3">Cytoplasm</location>
        <location evidence="3">Cytosol</location>
    </subcellularLocation>
    <subcellularLocation>
        <location evidence="2">Rough endoplasmic reticulum</location>
    </subcellularLocation>
</comment>
<dbReference type="GO" id="GO:0008270">
    <property type="term" value="F:zinc ion binding"/>
    <property type="evidence" value="ECO:0007669"/>
    <property type="project" value="InterPro"/>
</dbReference>
<keyword evidence="6" id="KW-0479">Metal-binding</keyword>
<dbReference type="STRING" id="1661398.A0A482VXR9"/>
<evidence type="ECO:0000256" key="13">
    <source>
        <dbReference type="ARBA" id="ARBA00035167"/>
    </source>
</evidence>
<dbReference type="GO" id="GO:0003735">
    <property type="term" value="F:structural constituent of ribosome"/>
    <property type="evidence" value="ECO:0007669"/>
    <property type="project" value="InterPro"/>
</dbReference>
<evidence type="ECO:0000256" key="4">
    <source>
        <dbReference type="ARBA" id="ARBA00009083"/>
    </source>
</evidence>
<keyword evidence="17" id="KW-1185">Reference proteome</keyword>
<keyword evidence="7" id="KW-0699">rRNA-binding</keyword>
<evidence type="ECO:0000256" key="8">
    <source>
        <dbReference type="ARBA" id="ARBA00022824"/>
    </source>
</evidence>
<gene>
    <name evidence="16" type="ORF">BDFB_012040</name>
</gene>
<dbReference type="GO" id="GO:0002181">
    <property type="term" value="P:cytoplasmic translation"/>
    <property type="evidence" value="ECO:0007669"/>
    <property type="project" value="TreeGrafter"/>
</dbReference>
<dbReference type="EMBL" id="QDEB01049707">
    <property type="protein sequence ID" value="RZC37741.1"/>
    <property type="molecule type" value="Genomic_DNA"/>
</dbReference>
<evidence type="ECO:0000256" key="9">
    <source>
        <dbReference type="ARBA" id="ARBA00022833"/>
    </source>
</evidence>
<evidence type="ECO:0000256" key="3">
    <source>
        <dbReference type="ARBA" id="ARBA00004514"/>
    </source>
</evidence>
<dbReference type="Proteomes" id="UP000292052">
    <property type="component" value="Unassembled WGS sequence"/>
</dbReference>
<keyword evidence="8" id="KW-0256">Endoplasmic reticulum</keyword>
<keyword evidence="11" id="KW-0689">Ribosomal protein</keyword>
<keyword evidence="9" id="KW-0862">Zinc</keyword>
<dbReference type="InterPro" id="IPR039744">
    <property type="entry name" value="RIbosomal_uS14_euk_arc"/>
</dbReference>
<dbReference type="InterPro" id="IPR001209">
    <property type="entry name" value="Ribosomal_uS14"/>
</dbReference>
<organism evidence="16 17">
    <name type="scientific">Asbolus verrucosus</name>
    <name type="common">Desert ironclad beetle</name>
    <dbReference type="NCBI Taxonomy" id="1661398"/>
    <lineage>
        <taxon>Eukaryota</taxon>
        <taxon>Metazoa</taxon>
        <taxon>Ecdysozoa</taxon>
        <taxon>Arthropoda</taxon>
        <taxon>Hexapoda</taxon>
        <taxon>Insecta</taxon>
        <taxon>Pterygota</taxon>
        <taxon>Neoptera</taxon>
        <taxon>Endopterygota</taxon>
        <taxon>Coleoptera</taxon>
        <taxon>Polyphaga</taxon>
        <taxon>Cucujiformia</taxon>
        <taxon>Tenebrionidae</taxon>
        <taxon>Pimeliinae</taxon>
        <taxon>Asbolus</taxon>
    </lineage>
</organism>
<evidence type="ECO:0000256" key="12">
    <source>
        <dbReference type="ARBA" id="ARBA00023274"/>
    </source>
</evidence>
<dbReference type="GO" id="GO:0019843">
    <property type="term" value="F:rRNA binding"/>
    <property type="evidence" value="ECO:0007669"/>
    <property type="project" value="UniProtKB-KW"/>
</dbReference>
<accession>A0A482VXR9</accession>
<proteinExistence type="inferred from homology"/>
<evidence type="ECO:0000256" key="6">
    <source>
        <dbReference type="ARBA" id="ARBA00022723"/>
    </source>
</evidence>
<comment type="cofactor">
    <cofactor evidence="1">
        <name>Zn(2+)</name>
        <dbReference type="ChEBI" id="CHEBI:29105"/>
    </cofactor>
</comment>
<dbReference type="InterPro" id="IPR023676">
    <property type="entry name" value="Ribosomal_uS14_arc"/>
</dbReference>
<dbReference type="HAMAP" id="MF_01364_A">
    <property type="entry name" value="Ribosomal_uS14_2_A"/>
    <property type="match status" value="1"/>
</dbReference>
<evidence type="ECO:0000256" key="14">
    <source>
        <dbReference type="ARBA" id="ARBA00035455"/>
    </source>
</evidence>
<comment type="subunit">
    <text evidence="5">Component of the 40S small ribosomal subunit.</text>
</comment>
<evidence type="ECO:0000256" key="2">
    <source>
        <dbReference type="ARBA" id="ARBA00004427"/>
    </source>
</evidence>
<dbReference type="Gene3D" id="4.10.830.10">
    <property type="entry name" value="30s Ribosomal Protein S14, Chain N"/>
    <property type="match status" value="1"/>
</dbReference>
<dbReference type="NCBIfam" id="NF004424">
    <property type="entry name" value="PRK05766.1"/>
    <property type="match status" value="1"/>
</dbReference>
<dbReference type="FunFam" id="4.10.830.10:FF:000002">
    <property type="entry name" value="40S ribosomal protein S29"/>
    <property type="match status" value="1"/>
</dbReference>